<keyword evidence="3" id="KW-0808">Transferase</keyword>
<evidence type="ECO:0000259" key="5">
    <source>
        <dbReference type="Pfam" id="PF01515"/>
    </source>
</evidence>
<dbReference type="PIRSF" id="PIRSF000428">
    <property type="entry name" value="P_Ac_trans"/>
    <property type="match status" value="1"/>
</dbReference>
<dbReference type="Pfam" id="PF01515">
    <property type="entry name" value="PTA_PTB"/>
    <property type="match status" value="1"/>
</dbReference>
<evidence type="ECO:0000256" key="1">
    <source>
        <dbReference type="ARBA" id="ARBA00000705"/>
    </source>
</evidence>
<dbReference type="InterPro" id="IPR050500">
    <property type="entry name" value="Phos_Acetyltrans/Butyryltrans"/>
</dbReference>
<evidence type="ECO:0000313" key="6">
    <source>
        <dbReference type="EMBL" id="GAA5481588.1"/>
    </source>
</evidence>
<proteinExistence type="inferred from homology"/>
<dbReference type="InterPro" id="IPR002505">
    <property type="entry name" value="PTA_PTB"/>
</dbReference>
<dbReference type="InterPro" id="IPR042113">
    <property type="entry name" value="P_AcTrfase_dom1"/>
</dbReference>
<protein>
    <submittedName>
        <fullName evidence="6">Phosphate acetyltransferase</fullName>
    </submittedName>
</protein>
<dbReference type="PANTHER" id="PTHR43356">
    <property type="entry name" value="PHOSPHATE ACETYLTRANSFERASE"/>
    <property type="match status" value="1"/>
</dbReference>
<keyword evidence="7" id="KW-1185">Reference proteome</keyword>
<reference evidence="6 7" key="1">
    <citation type="submission" date="2024-02" db="EMBL/GenBank/DDBJ databases">
        <title>Haloferula sargassicola NBRC 104335.</title>
        <authorList>
            <person name="Ichikawa N."/>
            <person name="Katano-Makiyama Y."/>
            <person name="Hidaka K."/>
        </authorList>
    </citation>
    <scope>NUCLEOTIDE SEQUENCE [LARGE SCALE GENOMIC DNA]</scope>
    <source>
        <strain evidence="6 7">NBRC 104335</strain>
    </source>
</reference>
<dbReference type="EMBL" id="BAABRI010000004">
    <property type="protein sequence ID" value="GAA5481588.1"/>
    <property type="molecule type" value="Genomic_DNA"/>
</dbReference>
<dbReference type="Proteomes" id="UP001476282">
    <property type="component" value="Unassembled WGS sequence"/>
</dbReference>
<evidence type="ECO:0000256" key="3">
    <source>
        <dbReference type="ARBA" id="ARBA00022679"/>
    </source>
</evidence>
<comment type="similarity">
    <text evidence="2">Belongs to the phosphate acetyltransferase and butyryltransferase family.</text>
</comment>
<dbReference type="Gene3D" id="3.40.50.10750">
    <property type="entry name" value="Isocitrate/Isopropylmalate dehydrogenase-like"/>
    <property type="match status" value="1"/>
</dbReference>
<evidence type="ECO:0000313" key="7">
    <source>
        <dbReference type="Proteomes" id="UP001476282"/>
    </source>
</evidence>
<dbReference type="SUPFAM" id="SSF53659">
    <property type="entry name" value="Isocitrate/Isopropylmalate dehydrogenase-like"/>
    <property type="match status" value="1"/>
</dbReference>
<comment type="caution">
    <text evidence="6">The sequence shown here is derived from an EMBL/GenBank/DDBJ whole genome shotgun (WGS) entry which is preliminary data.</text>
</comment>
<keyword evidence="4" id="KW-0012">Acyltransferase</keyword>
<dbReference type="InterPro" id="IPR012147">
    <property type="entry name" value="P_Ac_Bu_trans"/>
</dbReference>
<feature type="domain" description="Phosphate acetyl/butaryl transferase" evidence="5">
    <location>
        <begin position="14"/>
        <end position="340"/>
    </location>
</feature>
<evidence type="ECO:0000256" key="4">
    <source>
        <dbReference type="ARBA" id="ARBA00023315"/>
    </source>
</evidence>
<accession>A0ABP9UIW7</accession>
<dbReference type="PANTHER" id="PTHR43356:SF3">
    <property type="entry name" value="PHOSPHATE ACETYLTRANSFERASE"/>
    <property type="match status" value="1"/>
</dbReference>
<comment type="catalytic activity">
    <reaction evidence="1">
        <text>acetyl-CoA + phosphate = acetyl phosphate + CoA</text>
        <dbReference type="Rhea" id="RHEA:19521"/>
        <dbReference type="ChEBI" id="CHEBI:22191"/>
        <dbReference type="ChEBI" id="CHEBI:43474"/>
        <dbReference type="ChEBI" id="CHEBI:57287"/>
        <dbReference type="ChEBI" id="CHEBI:57288"/>
        <dbReference type="EC" id="2.3.1.8"/>
    </reaction>
</comment>
<sequence length="357" mass="38167">MNFEASQAQAVARFTDPLIAQLKRHPKRVVFCDGEDLRVLRVAERLVKAEAVVPMLLGDAARIRAMADEHGISLTFVKVLEPRTAADFPLFCQRYEKILKYRGSVADDIESVVSKPAVFGSLMIQYGQADAMVGGNASMPTALFRALIQSIKPLPDVPKFFGVTVLSAPHLDHFGGDALLFLADTGMIPEPTTDQLAAMAIETGKLARHMLGRRPRVALLSHSTKGSAGTGPARKVAAAAALARDKATEDGLDLWIEGEVQADVALDPEAAEIKLAKAEDRASADVLVFPNLDAAHISLKLLQHCAGAVNFGPLVVGLARPVAQVPRTVSEDSLFGTAAAVAVEAIKYHHLYPDGEV</sequence>
<gene>
    <name evidence="6" type="primary">pta_1</name>
    <name evidence="6" type="ORF">Hsar01_00798</name>
</gene>
<name>A0ABP9UIW7_9BACT</name>
<dbReference type="RefSeq" id="WP_353565740.1">
    <property type="nucleotide sequence ID" value="NZ_BAABRI010000004.1"/>
</dbReference>
<dbReference type="InterPro" id="IPR042112">
    <property type="entry name" value="P_AcTrfase_dom2"/>
</dbReference>
<evidence type="ECO:0000256" key="2">
    <source>
        <dbReference type="ARBA" id="ARBA00005656"/>
    </source>
</evidence>
<organism evidence="6 7">
    <name type="scientific">Haloferula sargassicola</name>
    <dbReference type="NCBI Taxonomy" id="490096"/>
    <lineage>
        <taxon>Bacteria</taxon>
        <taxon>Pseudomonadati</taxon>
        <taxon>Verrucomicrobiota</taxon>
        <taxon>Verrucomicrobiia</taxon>
        <taxon>Verrucomicrobiales</taxon>
        <taxon>Verrucomicrobiaceae</taxon>
        <taxon>Haloferula</taxon>
    </lineage>
</organism>
<dbReference type="Gene3D" id="3.40.50.10950">
    <property type="match status" value="1"/>
</dbReference>